<dbReference type="InterPro" id="IPR036259">
    <property type="entry name" value="MFS_trans_sf"/>
</dbReference>
<name>A0A1I4DPX4_9PROT</name>
<evidence type="ECO:0000256" key="3">
    <source>
        <dbReference type="ARBA" id="ARBA00023136"/>
    </source>
</evidence>
<sequence length="398" mass="42012">MTPTTFPIVLSLSLCHLLNDMMQSLMPALYPILKTNYALDFGQIGLITLAFQCTASLLQPLIGAWSDRRPMPYSLPIGMGSTLIGLLTLSQAHSYPVILLAAAMIGMGSAVFHPEASRVARLASGGRYGLAQSLFQVGGNIGSAIGPLLAAFIIAPRGQGAIIWFSAAALLGMMVLSVVGRWYAARLGQRTKKAAAASTAQPLSRNRVIFAFGVLVVLLFSKTIYSGSLTSYYTFYLIQHFGTSVQEAQVYLFIFLCSIVCGTVAGGAVGDRFGRIPVIWFSVLGVLPFTLALPHVGLTATVVLTIIIGIIASSAFSAILVYAQELLPGRVGLVSGMFFGFSFGLGGIGAAALGELADRIGIEAVYALVAWLPALGIMTALLPRRRPIPLDPAPRSAV</sequence>
<dbReference type="Pfam" id="PF07690">
    <property type="entry name" value="MFS_1"/>
    <property type="match status" value="1"/>
</dbReference>
<evidence type="ECO:0000313" key="6">
    <source>
        <dbReference type="EMBL" id="SFK95738.1"/>
    </source>
</evidence>
<dbReference type="AlphaFoldDB" id="A0A1I4DPX4"/>
<feature type="transmembrane region" description="Helical" evidence="4">
    <location>
        <begin position="248"/>
        <end position="269"/>
    </location>
</feature>
<evidence type="ECO:0000256" key="4">
    <source>
        <dbReference type="SAM" id="Phobius"/>
    </source>
</evidence>
<dbReference type="STRING" id="1123062.SAMN02745775_11219"/>
<dbReference type="GO" id="GO:0005886">
    <property type="term" value="C:plasma membrane"/>
    <property type="evidence" value="ECO:0007669"/>
    <property type="project" value="TreeGrafter"/>
</dbReference>
<evidence type="ECO:0000256" key="1">
    <source>
        <dbReference type="ARBA" id="ARBA00022692"/>
    </source>
</evidence>
<evidence type="ECO:0000256" key="2">
    <source>
        <dbReference type="ARBA" id="ARBA00022989"/>
    </source>
</evidence>
<keyword evidence="3 4" id="KW-0472">Membrane</keyword>
<keyword evidence="2 4" id="KW-1133">Transmembrane helix</keyword>
<accession>A0A1I4DPX4</accession>
<dbReference type="InterPro" id="IPR020846">
    <property type="entry name" value="MFS_dom"/>
</dbReference>
<feature type="domain" description="Major facilitator superfamily (MFS) profile" evidence="5">
    <location>
        <begin position="8"/>
        <end position="388"/>
    </location>
</feature>
<evidence type="ECO:0000313" key="7">
    <source>
        <dbReference type="Proteomes" id="UP000199473"/>
    </source>
</evidence>
<evidence type="ECO:0000259" key="5">
    <source>
        <dbReference type="PROSITE" id="PS50850"/>
    </source>
</evidence>
<dbReference type="EMBL" id="FOSQ01000012">
    <property type="protein sequence ID" value="SFK95738.1"/>
    <property type="molecule type" value="Genomic_DNA"/>
</dbReference>
<feature type="transmembrane region" description="Helical" evidence="4">
    <location>
        <begin position="95"/>
        <end position="113"/>
    </location>
</feature>
<dbReference type="CDD" id="cd17478">
    <property type="entry name" value="MFS_FsR"/>
    <property type="match status" value="1"/>
</dbReference>
<dbReference type="InterPro" id="IPR011701">
    <property type="entry name" value="MFS"/>
</dbReference>
<gene>
    <name evidence="6" type="ORF">SAMN02745775_11219</name>
</gene>
<dbReference type="PROSITE" id="PS50850">
    <property type="entry name" value="MFS"/>
    <property type="match status" value="1"/>
</dbReference>
<feature type="transmembrane region" description="Helical" evidence="4">
    <location>
        <begin position="70"/>
        <end position="89"/>
    </location>
</feature>
<dbReference type="RefSeq" id="WP_092962282.1">
    <property type="nucleotide sequence ID" value="NZ_FOSQ01000012.1"/>
</dbReference>
<dbReference type="Proteomes" id="UP000199473">
    <property type="component" value="Unassembled WGS sequence"/>
</dbReference>
<reference evidence="6 7" key="1">
    <citation type="submission" date="2016-10" db="EMBL/GenBank/DDBJ databases">
        <authorList>
            <person name="de Groot N.N."/>
        </authorList>
    </citation>
    <scope>NUCLEOTIDE SEQUENCE [LARGE SCALE GENOMIC DNA]</scope>
    <source>
        <strain evidence="6 7">DSM 19981</strain>
    </source>
</reference>
<feature type="transmembrane region" description="Helical" evidence="4">
    <location>
        <begin position="302"/>
        <end position="323"/>
    </location>
</feature>
<dbReference type="SUPFAM" id="SSF103473">
    <property type="entry name" value="MFS general substrate transporter"/>
    <property type="match status" value="1"/>
</dbReference>
<feature type="transmembrane region" description="Helical" evidence="4">
    <location>
        <begin position="364"/>
        <end position="382"/>
    </location>
</feature>
<feature type="transmembrane region" description="Helical" evidence="4">
    <location>
        <begin position="37"/>
        <end position="58"/>
    </location>
</feature>
<feature type="transmembrane region" description="Helical" evidence="4">
    <location>
        <begin position="276"/>
        <end position="296"/>
    </location>
</feature>
<dbReference type="PANTHER" id="PTHR43129">
    <property type="entry name" value="FOSMIDOMYCIN RESISTANCE PROTEIN"/>
    <property type="match status" value="1"/>
</dbReference>
<feature type="transmembrane region" description="Helical" evidence="4">
    <location>
        <begin position="161"/>
        <end position="184"/>
    </location>
</feature>
<dbReference type="GO" id="GO:0022857">
    <property type="term" value="F:transmembrane transporter activity"/>
    <property type="evidence" value="ECO:0007669"/>
    <property type="project" value="InterPro"/>
</dbReference>
<dbReference type="PANTHER" id="PTHR43129:SF1">
    <property type="entry name" value="FOSMIDOMYCIN RESISTANCE PROTEIN"/>
    <property type="match status" value="1"/>
</dbReference>
<organism evidence="6 7">
    <name type="scientific">Falsiroseomonas stagni DSM 19981</name>
    <dbReference type="NCBI Taxonomy" id="1123062"/>
    <lineage>
        <taxon>Bacteria</taxon>
        <taxon>Pseudomonadati</taxon>
        <taxon>Pseudomonadota</taxon>
        <taxon>Alphaproteobacteria</taxon>
        <taxon>Acetobacterales</taxon>
        <taxon>Roseomonadaceae</taxon>
        <taxon>Falsiroseomonas</taxon>
    </lineage>
</organism>
<dbReference type="Gene3D" id="1.20.1250.20">
    <property type="entry name" value="MFS general substrate transporter like domains"/>
    <property type="match status" value="2"/>
</dbReference>
<feature type="transmembrane region" description="Helical" evidence="4">
    <location>
        <begin position="134"/>
        <end position="155"/>
    </location>
</feature>
<feature type="transmembrane region" description="Helical" evidence="4">
    <location>
        <begin position="208"/>
        <end position="228"/>
    </location>
</feature>
<feature type="transmembrane region" description="Helical" evidence="4">
    <location>
        <begin position="330"/>
        <end position="352"/>
    </location>
</feature>
<keyword evidence="1 4" id="KW-0812">Transmembrane</keyword>
<protein>
    <submittedName>
        <fullName evidence="6">MFS transporter, FSR family, fosmidomycin resistance protein</fullName>
    </submittedName>
</protein>
<proteinExistence type="predicted"/>
<dbReference type="OrthoDB" id="9770492at2"/>
<keyword evidence="7" id="KW-1185">Reference proteome</keyword>